<evidence type="ECO:0000256" key="2">
    <source>
        <dbReference type="HAMAP-Rule" id="MF_01875"/>
    </source>
</evidence>
<evidence type="ECO:0000256" key="1">
    <source>
        <dbReference type="ARBA" id="ARBA00023125"/>
    </source>
</evidence>
<dbReference type="NCBIfam" id="TIGR02772">
    <property type="entry name" value="Ku_bact"/>
    <property type="match status" value="1"/>
</dbReference>
<name>A0A5B8USX9_9SPHI</name>
<dbReference type="OrthoDB" id="9795084at2"/>
<dbReference type="SMART" id="SM00559">
    <property type="entry name" value="Ku78"/>
    <property type="match status" value="1"/>
</dbReference>
<protein>
    <recommendedName>
        <fullName evidence="2">Non-homologous end joining protein Ku</fullName>
    </recommendedName>
</protein>
<dbReference type="Gene3D" id="2.40.290.10">
    <property type="match status" value="1"/>
</dbReference>
<dbReference type="PANTHER" id="PTHR41251">
    <property type="entry name" value="NON-HOMOLOGOUS END JOINING PROTEIN KU"/>
    <property type="match status" value="1"/>
</dbReference>
<comment type="similarity">
    <text evidence="2">Belongs to the prokaryotic Ku family.</text>
</comment>
<dbReference type="PANTHER" id="PTHR41251:SF1">
    <property type="entry name" value="NON-HOMOLOGOUS END JOINING PROTEIN KU"/>
    <property type="match status" value="1"/>
</dbReference>
<keyword evidence="2" id="KW-0234">DNA repair</keyword>
<keyword evidence="2" id="KW-0233">DNA recombination</keyword>
<dbReference type="Proteomes" id="UP000321479">
    <property type="component" value="Chromosome"/>
</dbReference>
<sequence>MRSIWKGSIGFGLVSIPIKLYSAVQTSALDLDMLDSRDHAHIRYMRVNENTHKEVPYEKIVKGYKLNDDYVILEDRDFEDAAPEKSKVIEIESFVNIAEVNPMYYETSYYTEPETKNNKAYALLVEALKKSGKAGLARFVLRNNENLCIVHPQEHVMVVTRIRFGQELRGTEDLNISDGVSVSKKELDMGLALIKQYEEKFDVSKFKDDYHEELLKIIHAKAKGKRPTIKKLKPHKTKNDDLYDQLMQSLNAKKGA</sequence>
<dbReference type="GO" id="GO:0003690">
    <property type="term" value="F:double-stranded DNA binding"/>
    <property type="evidence" value="ECO:0007669"/>
    <property type="project" value="UniProtKB-UniRule"/>
</dbReference>
<keyword evidence="5" id="KW-1185">Reference proteome</keyword>
<dbReference type="HAMAP" id="MF_01875">
    <property type="entry name" value="Prokaryotic_Ku"/>
    <property type="match status" value="1"/>
</dbReference>
<keyword evidence="1 2" id="KW-0238">DNA-binding</keyword>
<dbReference type="GO" id="GO:0006310">
    <property type="term" value="P:DNA recombination"/>
    <property type="evidence" value="ECO:0007669"/>
    <property type="project" value="UniProtKB-KW"/>
</dbReference>
<feature type="domain" description="Ku" evidence="3">
    <location>
        <begin position="52"/>
        <end position="179"/>
    </location>
</feature>
<accession>A0A5B8USX9</accession>
<gene>
    <name evidence="2" type="primary">ku</name>
    <name evidence="4" type="ORF">FRZ54_06275</name>
</gene>
<dbReference type="InterPro" id="IPR009187">
    <property type="entry name" value="Prok_Ku"/>
</dbReference>
<dbReference type="SUPFAM" id="SSF100939">
    <property type="entry name" value="SPOC domain-like"/>
    <property type="match status" value="1"/>
</dbReference>
<evidence type="ECO:0000313" key="4">
    <source>
        <dbReference type="EMBL" id="QEC62207.1"/>
    </source>
</evidence>
<dbReference type="KEGG" id="mgin:FRZ54_06275"/>
<reference evidence="4 5" key="1">
    <citation type="journal article" date="2017" name="Curr. Microbiol.">
        <title>Mucilaginibacter ginsenosidivorans sp. nov., Isolated from Soil of Ginseng Field.</title>
        <authorList>
            <person name="Kim M.M."/>
            <person name="Siddiqi M.Z."/>
            <person name="Im W.T."/>
        </authorList>
    </citation>
    <scope>NUCLEOTIDE SEQUENCE [LARGE SCALE GENOMIC DNA]</scope>
    <source>
        <strain evidence="4 5">Gsoil 3017</strain>
    </source>
</reference>
<comment type="subunit">
    <text evidence="2">Homodimer. Interacts with LigD.</text>
</comment>
<dbReference type="GO" id="GO:0006303">
    <property type="term" value="P:double-strand break repair via nonhomologous end joining"/>
    <property type="evidence" value="ECO:0007669"/>
    <property type="project" value="UniProtKB-UniRule"/>
</dbReference>
<keyword evidence="2" id="KW-0227">DNA damage</keyword>
<dbReference type="EMBL" id="CP042436">
    <property type="protein sequence ID" value="QEC62207.1"/>
    <property type="molecule type" value="Genomic_DNA"/>
</dbReference>
<dbReference type="InterPro" id="IPR006164">
    <property type="entry name" value="DNA_bd_Ku70/Ku80"/>
</dbReference>
<dbReference type="RefSeq" id="WP_147030784.1">
    <property type="nucleotide sequence ID" value="NZ_CP042436.1"/>
</dbReference>
<dbReference type="InterPro" id="IPR016194">
    <property type="entry name" value="SPOC-like_C_dom_sf"/>
</dbReference>
<proteinExistence type="inferred from homology"/>
<dbReference type="PIRSF" id="PIRSF006493">
    <property type="entry name" value="Prok_Ku"/>
    <property type="match status" value="1"/>
</dbReference>
<comment type="function">
    <text evidence="2">With LigD forms a non-homologous end joining (NHEJ) DNA repair enzyme, which repairs dsDNA breaks with reduced fidelity. Binds linear dsDNA with 5'- and 3'- overhangs but not closed circular dsDNA nor ssDNA. Recruits and stimulates the ligase activity of LigD.</text>
</comment>
<organism evidence="4 5">
    <name type="scientific">Mucilaginibacter ginsenosidivorans</name>
    <dbReference type="NCBI Taxonomy" id="398053"/>
    <lineage>
        <taxon>Bacteria</taxon>
        <taxon>Pseudomonadati</taxon>
        <taxon>Bacteroidota</taxon>
        <taxon>Sphingobacteriia</taxon>
        <taxon>Sphingobacteriales</taxon>
        <taxon>Sphingobacteriaceae</taxon>
        <taxon>Mucilaginibacter</taxon>
    </lineage>
</organism>
<evidence type="ECO:0000259" key="3">
    <source>
        <dbReference type="SMART" id="SM00559"/>
    </source>
</evidence>
<dbReference type="Pfam" id="PF02735">
    <property type="entry name" value="Ku"/>
    <property type="match status" value="1"/>
</dbReference>
<dbReference type="AlphaFoldDB" id="A0A5B8USX9"/>
<evidence type="ECO:0000313" key="5">
    <source>
        <dbReference type="Proteomes" id="UP000321479"/>
    </source>
</evidence>